<gene>
    <name evidence="6" type="ORF">SFC79_03595</name>
</gene>
<evidence type="ECO:0000313" key="7">
    <source>
        <dbReference type="Proteomes" id="UP001291999"/>
    </source>
</evidence>
<evidence type="ECO:0000256" key="3">
    <source>
        <dbReference type="ARBA" id="ARBA00022729"/>
    </source>
</evidence>
<dbReference type="Gene3D" id="2.60.40.2700">
    <property type="match status" value="1"/>
</dbReference>
<organism evidence="6 7">
    <name type="scientific">Nocardioides renjunii</name>
    <dbReference type="NCBI Taxonomy" id="3095075"/>
    <lineage>
        <taxon>Bacteria</taxon>
        <taxon>Bacillati</taxon>
        <taxon>Actinomycetota</taxon>
        <taxon>Actinomycetes</taxon>
        <taxon>Propionibacteriales</taxon>
        <taxon>Nocardioidaceae</taxon>
        <taxon>Nocardioides</taxon>
    </lineage>
</organism>
<feature type="signal peptide" evidence="5">
    <location>
        <begin position="1"/>
        <end position="36"/>
    </location>
</feature>
<feature type="chain" id="PRO_5045411866" description="alpha-amylase" evidence="5">
    <location>
        <begin position="37"/>
        <end position="733"/>
    </location>
</feature>
<dbReference type="Proteomes" id="UP001291999">
    <property type="component" value="Unassembled WGS sequence"/>
</dbReference>
<dbReference type="SUPFAM" id="SSF49464">
    <property type="entry name" value="Carboxypeptidase regulatory domain-like"/>
    <property type="match status" value="3"/>
</dbReference>
<dbReference type="PANTHER" id="PTHR23303:SF14">
    <property type="entry name" value="BOS COMPLEX SUBUNIT NOMO1-RELATED"/>
    <property type="match status" value="1"/>
</dbReference>
<dbReference type="EMBL" id="JAXQPW010000001">
    <property type="protein sequence ID" value="MDZ5660839.1"/>
    <property type="molecule type" value="Genomic_DNA"/>
</dbReference>
<dbReference type="PANTHER" id="PTHR23303">
    <property type="entry name" value="CARBOXYPEPTIDASE REGULATORY REGION-CONTAINING"/>
    <property type="match status" value="1"/>
</dbReference>
<reference evidence="6 7" key="1">
    <citation type="submission" date="2023-11" db="EMBL/GenBank/DDBJ databases">
        <title>Novel species in genus Nocardioides.</title>
        <authorList>
            <person name="Zhou H."/>
        </authorList>
    </citation>
    <scope>NUCLEOTIDE SEQUENCE [LARGE SCALE GENOMIC DNA]</scope>
    <source>
        <strain evidence="6 7">S-58</strain>
    </source>
</reference>
<evidence type="ECO:0000313" key="6">
    <source>
        <dbReference type="EMBL" id="MDZ5660839.1"/>
    </source>
</evidence>
<dbReference type="InterPro" id="IPR051417">
    <property type="entry name" value="SDr/BOS_complex"/>
</dbReference>
<dbReference type="RefSeq" id="WP_322423250.1">
    <property type="nucleotide sequence ID" value="NZ_JAXQPW010000001.1"/>
</dbReference>
<dbReference type="Gene3D" id="2.60.40.1120">
    <property type="entry name" value="Carboxypeptidase-like, regulatory domain"/>
    <property type="match status" value="2"/>
</dbReference>
<dbReference type="InterPro" id="IPR013784">
    <property type="entry name" value="Carb-bd-like_fold"/>
</dbReference>
<evidence type="ECO:0000256" key="4">
    <source>
        <dbReference type="ARBA" id="ARBA00030238"/>
    </source>
</evidence>
<dbReference type="SUPFAM" id="SSF49452">
    <property type="entry name" value="Starch-binding domain-like"/>
    <property type="match status" value="1"/>
</dbReference>
<evidence type="ECO:0000256" key="1">
    <source>
        <dbReference type="ARBA" id="ARBA00000548"/>
    </source>
</evidence>
<accession>A0ABU5K797</accession>
<comment type="caution">
    <text evidence="6">The sequence shown here is derived from an EMBL/GenBank/DDBJ whole genome shotgun (WGS) entry which is preliminary data.</text>
</comment>
<dbReference type="InterPro" id="IPR008969">
    <property type="entry name" value="CarboxyPept-like_regulatory"/>
</dbReference>
<proteinExistence type="predicted"/>
<evidence type="ECO:0000256" key="5">
    <source>
        <dbReference type="SAM" id="SignalP"/>
    </source>
</evidence>
<protein>
    <recommendedName>
        <fullName evidence="2">alpha-amylase</fullName>
        <ecNumber evidence="2">3.2.1.1</ecNumber>
    </recommendedName>
    <alternativeName>
        <fullName evidence="4">1,4-alpha-D-glucan glucanohydrolase</fullName>
    </alternativeName>
</protein>
<sequence>MNSVPGGALARLVAGGVAGAVALAGMTVGLAAPAHAAPVAVTTTLTDAAGNAIDGYVRYDQLQADGSYTNGGFKYVADGVVSLALEPGTYKLQFGDDDGLFVPEYYNDKATFDTADAVVVSGATVLAPVSLVAAPTLSGQVVAPDGKPIEDASVSLYREGDTFPFRSFSTNSQGGFAFGVPAGSYKLSFAASGYAPEFFNNKPDLASADLVAVGAGGAGVGQVVLTEGSVVAGRVTGPGGVPLERARVDVFPEGNGNSYSDLTDANGVYRVDGVRAGSYKVQFSDPVGEYLGEWYADKADRATADPVAVGIEQAVSLDAELALDPNRRVVDPATVDIYGQVVDSAGAPVIGAQVVAYDTPADADRPEAWSFVRTNRAGQYFFDELDDSTEDAWKLLASDVLEREEGQYDRLDRWFGGAQSYDVAKVLATSTPGANITLPLTGGISGTVTSESALPVDGVVVSFFDEKGNPVNASSGVGTEKNGTYTTTDLVPGTYKVQFVDYGNYFGSGVVVRHAPEWYDDATFAKAKTVTVTSGQTATGINAALGKDLKALRAPEIRGKQYLGGKLTAYAGVWAIESGTAYSHQWLRDGAVVGTGPTYQVTSADKNERLVLRTVAENDGLSGIALTSSQVIKKKPKIKVSVTGKTASIVVKAKKKQAKKIKGTVVVKKLVREDEYGAPVYTSIGKGKLRKGKASVKLKKLAKGKNKLVFVVTFKQGKLGDAEIAKTVKVKKG</sequence>
<dbReference type="EC" id="3.2.1.1" evidence="2"/>
<keyword evidence="3 5" id="KW-0732">Signal</keyword>
<name>A0ABU5K797_9ACTN</name>
<dbReference type="Gene3D" id="2.60.40.10">
    <property type="entry name" value="Immunoglobulins"/>
    <property type="match status" value="1"/>
</dbReference>
<evidence type="ECO:0000256" key="2">
    <source>
        <dbReference type="ARBA" id="ARBA00012595"/>
    </source>
</evidence>
<dbReference type="Pfam" id="PF13620">
    <property type="entry name" value="CarboxypepD_reg"/>
    <property type="match status" value="2"/>
</dbReference>
<keyword evidence="7" id="KW-1185">Reference proteome</keyword>
<dbReference type="InterPro" id="IPR013783">
    <property type="entry name" value="Ig-like_fold"/>
</dbReference>
<comment type="catalytic activity">
    <reaction evidence="1">
        <text>Endohydrolysis of (1-&gt;4)-alpha-D-glucosidic linkages in polysaccharides containing three or more (1-&gt;4)-alpha-linked D-glucose units.</text>
        <dbReference type="EC" id="3.2.1.1"/>
    </reaction>
</comment>